<dbReference type="AlphaFoldDB" id="A0A1H5RFY5"/>
<dbReference type="PANTHER" id="PTHR11783">
    <property type="entry name" value="SULFOTRANSFERASE SULT"/>
    <property type="match status" value="1"/>
</dbReference>
<proteinExistence type="inferred from homology"/>
<evidence type="ECO:0000259" key="3">
    <source>
        <dbReference type="Pfam" id="PF00685"/>
    </source>
</evidence>
<name>A0A1H5RFY5_9PSEU</name>
<dbReference type="InterPro" id="IPR027417">
    <property type="entry name" value="P-loop_NTPase"/>
</dbReference>
<gene>
    <name evidence="4" type="ORF">SAMN05421837_113124</name>
</gene>
<dbReference type="Pfam" id="PF00685">
    <property type="entry name" value="Sulfotransfer_1"/>
    <property type="match status" value="1"/>
</dbReference>
<keyword evidence="5" id="KW-1185">Reference proteome</keyword>
<protein>
    <submittedName>
        <fullName evidence="4">Sulfotransferase domain-containing protein</fullName>
    </submittedName>
</protein>
<organism evidence="4 5">
    <name type="scientific">Amycolatopsis pretoriensis</name>
    <dbReference type="NCBI Taxonomy" id="218821"/>
    <lineage>
        <taxon>Bacteria</taxon>
        <taxon>Bacillati</taxon>
        <taxon>Actinomycetota</taxon>
        <taxon>Actinomycetes</taxon>
        <taxon>Pseudonocardiales</taxon>
        <taxon>Pseudonocardiaceae</taxon>
        <taxon>Amycolatopsis</taxon>
    </lineage>
</organism>
<keyword evidence="2 4" id="KW-0808">Transferase</keyword>
<dbReference type="SUPFAM" id="SSF52540">
    <property type="entry name" value="P-loop containing nucleoside triphosphate hydrolases"/>
    <property type="match status" value="1"/>
</dbReference>
<dbReference type="GO" id="GO:0008146">
    <property type="term" value="F:sulfotransferase activity"/>
    <property type="evidence" value="ECO:0007669"/>
    <property type="project" value="InterPro"/>
</dbReference>
<evidence type="ECO:0000256" key="2">
    <source>
        <dbReference type="ARBA" id="ARBA00022679"/>
    </source>
</evidence>
<feature type="domain" description="Sulfotransferase" evidence="3">
    <location>
        <begin position="123"/>
        <end position="276"/>
    </location>
</feature>
<dbReference type="InterPro" id="IPR000863">
    <property type="entry name" value="Sulfotransferase_dom"/>
</dbReference>
<sequence length="297" mass="32694">MSEEARGDVAEQTRALAGRYERNAALLGAGDVVVATVPGSGSSLFGTLILELGFQHLDQYFNILHEDGSIDTDPAFAAIRTRMSGYAALDDGTRSTPDDGRARFYRCQVPPAGFDLGALHGAVVLVRDPRDAVHSLYQFLGKYAARQGLAEPGTFRDFLASTGFNGSPPVRAWTDVYAGWLAARPELKRFAVVHFADLKQRPVEAVTELLATLELDVAPEVVARAVERSSFEAMRKHEDKAVATLSEKDAPDLRMMRRGKVDEWQEWFTPEMAPYFADPGLRAVAAELGYRWEGTDR</sequence>
<dbReference type="Proteomes" id="UP000198878">
    <property type="component" value="Unassembled WGS sequence"/>
</dbReference>
<dbReference type="EMBL" id="FNUJ01000013">
    <property type="protein sequence ID" value="SEF37296.1"/>
    <property type="molecule type" value="Genomic_DNA"/>
</dbReference>
<comment type="similarity">
    <text evidence="1">Belongs to the sulfotransferase 1 family.</text>
</comment>
<accession>A0A1H5RFY5</accession>
<evidence type="ECO:0000313" key="5">
    <source>
        <dbReference type="Proteomes" id="UP000198878"/>
    </source>
</evidence>
<dbReference type="STRING" id="218821.SAMN05421837_113124"/>
<dbReference type="Gene3D" id="3.40.50.300">
    <property type="entry name" value="P-loop containing nucleotide triphosphate hydrolases"/>
    <property type="match status" value="1"/>
</dbReference>
<dbReference type="RefSeq" id="WP_086678376.1">
    <property type="nucleotide sequence ID" value="NZ_FNUJ01000013.1"/>
</dbReference>
<evidence type="ECO:0000256" key="1">
    <source>
        <dbReference type="ARBA" id="ARBA00005771"/>
    </source>
</evidence>
<reference evidence="5" key="1">
    <citation type="submission" date="2016-10" db="EMBL/GenBank/DDBJ databases">
        <authorList>
            <person name="Varghese N."/>
            <person name="Submissions S."/>
        </authorList>
    </citation>
    <scope>NUCLEOTIDE SEQUENCE [LARGE SCALE GENOMIC DNA]</scope>
    <source>
        <strain evidence="5">DSM 44654</strain>
    </source>
</reference>
<dbReference type="OrthoDB" id="4127714at2"/>
<evidence type="ECO:0000313" key="4">
    <source>
        <dbReference type="EMBL" id="SEF37296.1"/>
    </source>
</evidence>